<evidence type="ECO:0000256" key="7">
    <source>
        <dbReference type="ARBA" id="ARBA00023118"/>
    </source>
</evidence>
<dbReference type="InterPro" id="IPR000123">
    <property type="entry name" value="Reverse_transcriptase_msDNA"/>
</dbReference>
<reference evidence="11 13" key="1">
    <citation type="journal article" date="2012" name="J. Bacteriol.">
        <title>Genome Sequence of Extracellular-Protease-Producing Alishewanella jeotgali Isolated from Traditional Korean Fermented Seafood.</title>
        <authorList>
            <person name="Jung J."/>
            <person name="Chun J."/>
            <person name="Park W."/>
        </authorList>
    </citation>
    <scope>NUCLEOTIDE SEQUENCE [LARGE SCALE GENOMIC DNA]</scope>
    <source>
        <strain evidence="11 13">KCTC 22429</strain>
    </source>
</reference>
<dbReference type="GO" id="GO:0046872">
    <property type="term" value="F:metal ion binding"/>
    <property type="evidence" value="ECO:0007669"/>
    <property type="project" value="UniProtKB-KW"/>
</dbReference>
<evidence type="ECO:0000256" key="6">
    <source>
        <dbReference type="ARBA" id="ARBA00022918"/>
    </source>
</evidence>
<dbReference type="InterPro" id="IPR000477">
    <property type="entry name" value="RT_dom"/>
</dbReference>
<dbReference type="InterPro" id="IPR043502">
    <property type="entry name" value="DNA/RNA_pol_sf"/>
</dbReference>
<feature type="domain" description="Reverse transcriptase" evidence="10">
    <location>
        <begin position="90"/>
        <end position="315"/>
    </location>
</feature>
<keyword evidence="2" id="KW-0808">Transferase</keyword>
<keyword evidence="13" id="KW-1185">Reference proteome</keyword>
<gene>
    <name evidence="12" type="ORF">AJE_16344</name>
    <name evidence="11" type="ORF">AJE_17335</name>
</gene>
<dbReference type="EMBL" id="AHTH01000061">
    <property type="protein sequence ID" value="EHR39342.1"/>
    <property type="molecule type" value="Genomic_DNA"/>
</dbReference>
<comment type="caution">
    <text evidence="11">The sequence shown here is derived from an EMBL/GenBank/DDBJ whole genome shotgun (WGS) entry which is preliminary data.</text>
</comment>
<dbReference type="NCBIfam" id="TIGR04416">
    <property type="entry name" value="group_II_RT_mat"/>
    <property type="match status" value="1"/>
</dbReference>
<evidence type="ECO:0000313" key="13">
    <source>
        <dbReference type="Proteomes" id="UP000012046"/>
    </source>
</evidence>
<dbReference type="InterPro" id="IPR030931">
    <property type="entry name" value="Group_II_RT_mat"/>
</dbReference>
<protein>
    <recommendedName>
        <fullName evidence="1">RNA-directed DNA polymerase</fullName>
        <ecNumber evidence="1">2.7.7.49</ecNumber>
    </recommendedName>
</protein>
<accession>H3ZJA1</accession>
<dbReference type="SUPFAM" id="SSF56672">
    <property type="entry name" value="DNA/RNA polymerases"/>
    <property type="match status" value="1"/>
</dbReference>
<evidence type="ECO:0000313" key="11">
    <source>
        <dbReference type="EMBL" id="EHR39342.1"/>
    </source>
</evidence>
<dbReference type="AlphaFoldDB" id="H3ZJA1"/>
<dbReference type="GO" id="GO:0003964">
    <property type="term" value="F:RNA-directed DNA polymerase activity"/>
    <property type="evidence" value="ECO:0007669"/>
    <property type="project" value="UniProtKB-KW"/>
</dbReference>
<sequence length="352" mass="39831">MNNVMHQMSKELERGKQKQGEALLMPTRDETVFPQQQFKHTGQSLLEQALARENMRLAWQRIKANKGSAGVDGLTIAQTAEHLKVQWPAIKAQLLNGSYRPQPVRRVGIPKSDGTERELGVPTVTDRLIQQALLQVLQPKLDPQFSEHSYGFRPGRRAQSAVLAAQRYVQEGYQIVVDVDLSKFFDRVNHDILMDRLSKRLDDKSVLHLIRAYLNAGIMANGVVITRQEGTPQGGPLSPLLANVLLDEVDKALEQRGYRFARYADDCNVYVRSQKAGERVMAWLRRLYAKLRLQVNESKSAVGSVFGRKFLGYSLWRTRRGEVKRAVSEAALMRFQNTGKAVNTPTDRAQPK</sequence>
<comment type="similarity">
    <text evidence="8">Belongs to the bacterial reverse transcriptase family.</text>
</comment>
<dbReference type="PANTHER" id="PTHR34047">
    <property type="entry name" value="NUCLEAR INTRON MATURASE 1, MITOCHONDRIAL-RELATED"/>
    <property type="match status" value="1"/>
</dbReference>
<dbReference type="PANTHER" id="PTHR34047:SF8">
    <property type="entry name" value="PROTEIN YKFC"/>
    <property type="match status" value="1"/>
</dbReference>
<dbReference type="CDD" id="cd01651">
    <property type="entry name" value="RT_G2_intron"/>
    <property type="match status" value="1"/>
</dbReference>
<name>H3ZJA1_9ALTE</name>
<dbReference type="GO" id="GO:0003723">
    <property type="term" value="F:RNA binding"/>
    <property type="evidence" value="ECO:0007669"/>
    <property type="project" value="InterPro"/>
</dbReference>
<dbReference type="eggNOG" id="COG3344">
    <property type="taxonomic scope" value="Bacteria"/>
</dbReference>
<evidence type="ECO:0000256" key="2">
    <source>
        <dbReference type="ARBA" id="ARBA00022679"/>
    </source>
</evidence>
<evidence type="ECO:0000256" key="5">
    <source>
        <dbReference type="ARBA" id="ARBA00022842"/>
    </source>
</evidence>
<proteinExistence type="inferred from homology"/>
<keyword evidence="3" id="KW-0548">Nucleotidyltransferase</keyword>
<evidence type="ECO:0000256" key="1">
    <source>
        <dbReference type="ARBA" id="ARBA00012493"/>
    </source>
</evidence>
<dbReference type="Pfam" id="PF00078">
    <property type="entry name" value="RVT_1"/>
    <property type="match status" value="1"/>
</dbReference>
<evidence type="ECO:0000256" key="9">
    <source>
        <dbReference type="ARBA" id="ARBA00048173"/>
    </source>
</evidence>
<comment type="catalytic activity">
    <reaction evidence="9">
        <text>DNA(n) + a 2'-deoxyribonucleoside 5'-triphosphate = DNA(n+1) + diphosphate</text>
        <dbReference type="Rhea" id="RHEA:22508"/>
        <dbReference type="Rhea" id="RHEA-COMP:17339"/>
        <dbReference type="Rhea" id="RHEA-COMP:17340"/>
        <dbReference type="ChEBI" id="CHEBI:33019"/>
        <dbReference type="ChEBI" id="CHEBI:61560"/>
        <dbReference type="ChEBI" id="CHEBI:173112"/>
        <dbReference type="EC" id="2.7.7.49"/>
    </reaction>
</comment>
<keyword evidence="6 11" id="KW-0695">RNA-directed DNA polymerase</keyword>
<dbReference type="GO" id="GO:0051607">
    <property type="term" value="P:defense response to virus"/>
    <property type="evidence" value="ECO:0007669"/>
    <property type="project" value="UniProtKB-KW"/>
</dbReference>
<keyword evidence="5" id="KW-0460">Magnesium</keyword>
<dbReference type="InterPro" id="IPR051083">
    <property type="entry name" value="GrpII_Intron_Splice-Mob/Def"/>
</dbReference>
<evidence type="ECO:0000256" key="3">
    <source>
        <dbReference type="ARBA" id="ARBA00022695"/>
    </source>
</evidence>
<organism evidence="11 13">
    <name type="scientific">Alishewanella jeotgali KCTC 22429</name>
    <dbReference type="NCBI Taxonomy" id="1129374"/>
    <lineage>
        <taxon>Bacteria</taxon>
        <taxon>Pseudomonadati</taxon>
        <taxon>Pseudomonadota</taxon>
        <taxon>Gammaproteobacteria</taxon>
        <taxon>Alteromonadales</taxon>
        <taxon>Alteromonadaceae</taxon>
        <taxon>Alishewanella</taxon>
    </lineage>
</organism>
<evidence type="ECO:0000313" key="12">
    <source>
        <dbReference type="EMBL" id="EHR39537.1"/>
    </source>
</evidence>
<evidence type="ECO:0000256" key="4">
    <source>
        <dbReference type="ARBA" id="ARBA00022723"/>
    </source>
</evidence>
<dbReference type="EMBL" id="AHTH01000052">
    <property type="protein sequence ID" value="EHR39537.1"/>
    <property type="molecule type" value="Genomic_DNA"/>
</dbReference>
<dbReference type="EC" id="2.7.7.49" evidence="1"/>
<evidence type="ECO:0000256" key="8">
    <source>
        <dbReference type="ARBA" id="ARBA00034120"/>
    </source>
</evidence>
<dbReference type="PRINTS" id="PR00866">
    <property type="entry name" value="RNADNAPOLMS"/>
</dbReference>
<evidence type="ECO:0000259" key="10">
    <source>
        <dbReference type="PROSITE" id="PS50878"/>
    </source>
</evidence>
<dbReference type="PATRIC" id="fig|1129374.4.peg.3240"/>
<keyword evidence="4" id="KW-0479">Metal-binding</keyword>
<keyword evidence="7" id="KW-0051">Antiviral defense</keyword>
<dbReference type="Proteomes" id="UP000012046">
    <property type="component" value="Unassembled WGS sequence"/>
</dbReference>
<dbReference type="PROSITE" id="PS50878">
    <property type="entry name" value="RT_POL"/>
    <property type="match status" value="1"/>
</dbReference>